<dbReference type="Pfam" id="PF01636">
    <property type="entry name" value="APH"/>
    <property type="match status" value="1"/>
</dbReference>
<reference evidence="2 3" key="1">
    <citation type="submission" date="2019-12" db="EMBL/GenBank/DDBJ databases">
        <title>The complete genome of the thermophilic, anoxygenic phototrophic gammaproteobacterium Thermochromatium tepidum.</title>
        <authorList>
            <person name="Sattley W.M."/>
            <person name="Swingley W.D."/>
            <person name="Burchell B.M."/>
            <person name="Gurbani S.A."/>
            <person name="Kujawa C.M."/>
            <person name="Nuccio D.A."/>
            <person name="Schladweiler J."/>
            <person name="Shaffer K.N."/>
            <person name="Stokes L.M."/>
            <person name="Touchman J.W."/>
            <person name="Blankenship R.E."/>
            <person name="Madigan M.T."/>
        </authorList>
    </citation>
    <scope>NUCLEOTIDE SEQUENCE [LARGE SCALE GENOMIC DNA]</scope>
    <source>
        <strain evidence="2 3">ATCC 43061</strain>
    </source>
</reference>
<evidence type="ECO:0000313" key="2">
    <source>
        <dbReference type="EMBL" id="QGU32327.1"/>
    </source>
</evidence>
<dbReference type="InterPro" id="IPR002575">
    <property type="entry name" value="Aminoglycoside_PTrfase"/>
</dbReference>
<name>A0A6I6EG79_THETI</name>
<dbReference type="EMBL" id="CP039268">
    <property type="protein sequence ID" value="QGU32327.1"/>
    <property type="molecule type" value="Genomic_DNA"/>
</dbReference>
<dbReference type="RefSeq" id="WP_153974525.1">
    <property type="nucleotide sequence ID" value="NZ_CP039268.1"/>
</dbReference>
<dbReference type="Pfam" id="PF13671">
    <property type="entry name" value="AAA_33"/>
    <property type="match status" value="1"/>
</dbReference>
<dbReference type="Gene3D" id="3.40.50.300">
    <property type="entry name" value="P-loop containing nucleotide triphosphate hydrolases"/>
    <property type="match status" value="1"/>
</dbReference>
<sequence>MSQDDLSVLIDALRHSRAYPHAVDGVEHIETHISHVLLAGDYAYKFKKPLDLGFLDFSTLERRRFYCEEELRLNRRLAPELYLDVVTVNGTLEAPRIAGTGPVLEYGVRMRRFPQSALLDRQPVTPELMTRLAEHIADFHASLPPAAPDTGFGTPVRVLAPMLENLTQIRVRLEDPEVLARLDVLETWIRARFETLKPVIERRRVEGFVRECHGDMHRGNIALVEDRILIFDAIEFNPSLRWIDTASEIAFLIMDLEQEGAYGAARRFLNRYLELSGDYGALAMLDFYKVYRALVRAKVLMIRSRQDDLRPEEAAAIRDDFARYLELALSYTQRRRCHLLIACGLPGSGKSRLSYRLREALPLIHLRSDVERKRLFGLGELARTASSIDQGIYFPRATEWTYDRLHRLADGILASGYDVLVDATFLARHRREHFAALARRHRAGFAILALEAPLEVLRERVVRRLARGRDVSEADLSVLEHQYASRQPLSEQEHSRALVIDTSRDNAFSEILDRLHALLAAEPNSAQDAHVGSLPDESSLAP</sequence>
<dbReference type="Proteomes" id="UP000426424">
    <property type="component" value="Chromosome"/>
</dbReference>
<dbReference type="AlphaFoldDB" id="A0A6I6EG79"/>
<dbReference type="InterPro" id="IPR027417">
    <property type="entry name" value="P-loop_NTPase"/>
</dbReference>
<dbReference type="SUPFAM" id="SSF52540">
    <property type="entry name" value="P-loop containing nucleoside triphosphate hydrolases"/>
    <property type="match status" value="1"/>
</dbReference>
<dbReference type="PANTHER" id="PTHR43883:SF1">
    <property type="entry name" value="GLUCONOKINASE"/>
    <property type="match status" value="1"/>
</dbReference>
<dbReference type="InterPro" id="IPR052732">
    <property type="entry name" value="Cell-binding_unc_protein"/>
</dbReference>
<accession>A0A6I6EG79</accession>
<organism evidence="2 3">
    <name type="scientific">Thermochromatium tepidum ATCC 43061</name>
    <dbReference type="NCBI Taxonomy" id="316276"/>
    <lineage>
        <taxon>Bacteria</taxon>
        <taxon>Pseudomonadati</taxon>
        <taxon>Pseudomonadota</taxon>
        <taxon>Gammaproteobacteria</taxon>
        <taxon>Chromatiales</taxon>
        <taxon>Chromatiaceae</taxon>
        <taxon>Thermochromatium</taxon>
    </lineage>
</organism>
<evidence type="ECO:0000259" key="1">
    <source>
        <dbReference type="Pfam" id="PF01636"/>
    </source>
</evidence>
<dbReference type="KEGG" id="ttp:E6P07_04560"/>
<dbReference type="SUPFAM" id="SSF56112">
    <property type="entry name" value="Protein kinase-like (PK-like)"/>
    <property type="match status" value="1"/>
</dbReference>
<gene>
    <name evidence="2" type="ORF">E6P07_04560</name>
</gene>
<keyword evidence="3" id="KW-1185">Reference proteome</keyword>
<proteinExistence type="predicted"/>
<feature type="domain" description="Aminoglycoside phosphotransferase" evidence="1">
    <location>
        <begin position="107"/>
        <end position="273"/>
    </location>
</feature>
<evidence type="ECO:0000313" key="3">
    <source>
        <dbReference type="Proteomes" id="UP000426424"/>
    </source>
</evidence>
<dbReference type="InterPro" id="IPR011009">
    <property type="entry name" value="Kinase-like_dom_sf"/>
</dbReference>
<dbReference type="OrthoDB" id="9810277at2"/>
<dbReference type="PANTHER" id="PTHR43883">
    <property type="entry name" value="SLR0207 PROTEIN"/>
    <property type="match status" value="1"/>
</dbReference>
<dbReference type="Gene3D" id="3.90.1200.10">
    <property type="match status" value="1"/>
</dbReference>
<protein>
    <submittedName>
        <fullName evidence="2">AAA family ATPase</fullName>
    </submittedName>
</protein>